<dbReference type="Proteomes" id="UP001209570">
    <property type="component" value="Unassembled WGS sequence"/>
</dbReference>
<dbReference type="PROSITE" id="PS50115">
    <property type="entry name" value="ARFGAP"/>
    <property type="match status" value="1"/>
</dbReference>
<dbReference type="Gene3D" id="1.10.220.150">
    <property type="entry name" value="Arf GTPase activating protein"/>
    <property type="match status" value="1"/>
</dbReference>
<feature type="compositionally biased region" description="Basic and acidic residues" evidence="2">
    <location>
        <begin position="152"/>
        <end position="165"/>
    </location>
</feature>
<dbReference type="SMART" id="SM00105">
    <property type="entry name" value="ArfGap"/>
    <property type="match status" value="1"/>
</dbReference>
<dbReference type="InterPro" id="IPR021881">
    <property type="entry name" value="NACK_C"/>
</dbReference>
<dbReference type="InterPro" id="IPR043153">
    <property type="entry name" value="DENN_C"/>
</dbReference>
<evidence type="ECO:0000313" key="6">
    <source>
        <dbReference type="Proteomes" id="UP001209570"/>
    </source>
</evidence>
<dbReference type="SMART" id="SM00799">
    <property type="entry name" value="DENN"/>
    <property type="match status" value="1"/>
</dbReference>
<dbReference type="InterPro" id="IPR037278">
    <property type="entry name" value="ARFGAP/RecO"/>
</dbReference>
<accession>A0AAD5QB96</accession>
<dbReference type="Gene3D" id="2.60.120.920">
    <property type="match status" value="2"/>
</dbReference>
<keyword evidence="1" id="KW-0863">Zinc-finger</keyword>
<dbReference type="InterPro" id="IPR037516">
    <property type="entry name" value="Tripartite_DENN"/>
</dbReference>
<dbReference type="CDD" id="cd08204">
    <property type="entry name" value="ArfGap"/>
    <property type="match status" value="1"/>
</dbReference>
<dbReference type="PANTHER" id="PTHR12296">
    <property type="entry name" value="DENN DOMAIN-CONTAINING PROTEIN 4"/>
    <property type="match status" value="1"/>
</dbReference>
<dbReference type="PANTHER" id="PTHR12296:SF21">
    <property type="entry name" value="DENN DOMAIN-CONTAINING PROTEIN 3"/>
    <property type="match status" value="1"/>
</dbReference>
<protein>
    <recommendedName>
        <fullName evidence="7">B30.2/SPRY domain-containing protein</fullName>
    </recommendedName>
</protein>
<comment type="caution">
    <text evidence="5">The sequence shown here is derived from an EMBL/GenBank/DDBJ whole genome shotgun (WGS) entry which is preliminary data.</text>
</comment>
<dbReference type="Pfam" id="PF11995">
    <property type="entry name" value="DUF3490"/>
    <property type="match status" value="1"/>
</dbReference>
<evidence type="ECO:0000259" key="3">
    <source>
        <dbReference type="PROSITE" id="PS50115"/>
    </source>
</evidence>
<feature type="compositionally biased region" description="Basic and acidic residues" evidence="2">
    <location>
        <begin position="220"/>
        <end position="230"/>
    </location>
</feature>
<feature type="region of interest" description="Disordered" evidence="2">
    <location>
        <begin position="1233"/>
        <end position="1322"/>
    </location>
</feature>
<keyword evidence="1" id="KW-0862">Zinc</keyword>
<dbReference type="InterPro" id="IPR038508">
    <property type="entry name" value="ArfGAP_dom_sf"/>
</dbReference>
<dbReference type="GO" id="GO:0031410">
    <property type="term" value="C:cytoplasmic vesicle"/>
    <property type="evidence" value="ECO:0007669"/>
    <property type="project" value="TreeGrafter"/>
</dbReference>
<dbReference type="Pfam" id="PF01412">
    <property type="entry name" value="ArfGap"/>
    <property type="match status" value="1"/>
</dbReference>
<dbReference type="SUPFAM" id="SSF49899">
    <property type="entry name" value="Concanavalin A-like lectins/glucanases"/>
    <property type="match status" value="2"/>
</dbReference>
<dbReference type="GO" id="GO:0008270">
    <property type="term" value="F:zinc ion binding"/>
    <property type="evidence" value="ECO:0007669"/>
    <property type="project" value="UniProtKB-KW"/>
</dbReference>
<sequence length="1818" mass="202152">MMMFGSRTGSGRSTPLPPQRKVQDIFQGSPENQSCADCTARLTDSVWASTTVGAFLCIHCAGAHRKLGVQLSRVKSMHLDAWSEEDVPAMKGGNKRVHDLYAKFLDKWLALDPSLALSPNAETAIRERHIRLKYEAIKFAKAPTLQDATPTTEEKGQDSPEHPEDSPCTPATSPVTAASASAPASAAPLSSAASSTVSNPTQSHAQHQQENQQQAPAQKTTKEDSRESSTKSRNTIELSKRFLNYFVVLGRGELVPNQALERTKSPADIQFHPAIVDVYPEHYDDSPLPSQFAQFAFPDGYTLSPTMAHAPGPVFCPKCIVVTSHYPYFSAFRQFLQQIYRLTLSEAPMPIERYIANFVSEVPLPPPGQIQVQLTLPDRNIVISRPPRNDFPLVDFSFRPLFQALDINNVLQLFTCAVLEYKAPVPFIVGIHADCMKQAAAQASGVIFVDLDHNRVIPAVDESGKTIPIPKTPEREGAKLRAKLFEYANSINQKLNRSLTLGKKKYDCSFLDDKSDDIRETFIAPPPSNIGLPDDGSIYRYKSFPRLKKALFGNVRKPRELFSSREQQRNVTQVDIHQRIFALSRWKEEMFEAFRRKIFDLWEQCDVPLLHRSKFWLTFNRADFFNLGIFLEEERRLQAYFRETHAQDAYEYSTQTHILPNTRKSSGLRGALHHIVKPKGKPACEQRTIDDVAGVRVVEERRQLYNALKRQTSESVRESFYQQFGIPLNSKKKKRRLSNLVWTSYDEAGVSAEIRIREDLAFTVNAALKSIRYASPPESSSHQPKERELVELQHQVRMLAAQNHRLAGELKASQREASRLQMELQLQTQPQLRKVNGERSPKSSLMAQDCRKRSEPDDDSGQKAAERSPAKPHAPTSESRAQLMDLSDDLLALLVSFLAPRDVEAATVASRAVAFQVLPRFPIWRALFCYRWEMLNFELPGWRERDAQLTIDHRLRALFPSGCTESRMFQLLAHGITPVPSYADLRATRQARRSYSSSYHSVVPLNQVRRRRVVDFAYGGQLLGGDRCVRANVPFGTTFRVAVYASDAEKDPASPREYIVSLVAGGYFEISITKRQQQGPVLRHGAGDMTAVGLALSSFRLVEKQPGWDSRSIGYHGDDGNLFSRTAQGQAFSVPFGPGDTVGCGIRRDLSANRTFVYFTNNGDLIPSGDMQIECSHADWFPVVGLDSMDAIHINFGQEPFKYSDALDAMLSECEGQQSLLTAHAQWYDICESDAESSSDDEGEDDAESEDSDESYDPHAHLAPMDFYFSGDDWSDSDDDDDYWDYPDESGVEDEGDEDEDEEEPAEGERQESTGGNSVHDVNEAIREVARAMDELTGRRDGASPATGTGTGTGMVTGDVPRQIENERRSLRISRGAMQLPQLSDELLAGVLGFLSGRDVEACAVASRVVALDVLPRFPIWRALFVRRWSALNFALPTSSDGRRARLSIDRRLRALFPTEYSDSRIYQILTHAITRAPSLLDVRATQRAAGTQWPQHRIEYVKPSGGRGARLCSVALTGRAAEGNRMIRANAPFTASGARVAVVATSHDAFVVGLVAGGYVEISRSRRDGCCSSRSAVSRGSGRPSTREMVAIGVATQQSRLTQNQPGWDGYSLGLHSDDGGLYSRAVRRRTGGLSAACGAHDTLGCGVRQDLDAQRSFVFFTHNSRIATASLSMSTVEVPHRSWFPVVGLDTDDVVHVNFGQEPFVCSDAVEALLQACDGRRDLAERLPWHDDLEDSDEAAETINEVTTAVAWDAWAAENSALVSLLVASEQGNLSAFWNQESWTYAVEVVTAMAQRALQTVKAGAKSLLTQRVLRL</sequence>
<feature type="compositionally biased region" description="Acidic residues" evidence="2">
    <location>
        <begin position="1233"/>
        <end position="1255"/>
    </location>
</feature>
<evidence type="ECO:0000256" key="2">
    <source>
        <dbReference type="SAM" id="MobiDB-lite"/>
    </source>
</evidence>
<feature type="domain" description="UDENN" evidence="4">
    <location>
        <begin position="245"/>
        <end position="665"/>
    </location>
</feature>
<dbReference type="InterPro" id="IPR003877">
    <property type="entry name" value="SPRY_dom"/>
</dbReference>
<feature type="region of interest" description="Disordered" evidence="2">
    <location>
        <begin position="143"/>
        <end position="234"/>
    </location>
</feature>
<dbReference type="GO" id="GO:0005096">
    <property type="term" value="F:GTPase activator activity"/>
    <property type="evidence" value="ECO:0007669"/>
    <property type="project" value="InterPro"/>
</dbReference>
<reference evidence="5" key="1">
    <citation type="submission" date="2021-12" db="EMBL/GenBank/DDBJ databases">
        <title>Prjna785345.</title>
        <authorList>
            <person name="Rujirawat T."/>
            <person name="Krajaejun T."/>
        </authorList>
    </citation>
    <scope>NUCLEOTIDE SEQUENCE</scope>
    <source>
        <strain evidence="5">Pi057C3</strain>
    </source>
</reference>
<dbReference type="SMART" id="SM00449">
    <property type="entry name" value="SPRY"/>
    <property type="match status" value="2"/>
</dbReference>
<dbReference type="InterPro" id="IPR001164">
    <property type="entry name" value="ArfGAP_dom"/>
</dbReference>
<dbReference type="InterPro" id="IPR013320">
    <property type="entry name" value="ConA-like_dom_sf"/>
</dbReference>
<evidence type="ECO:0000313" key="5">
    <source>
        <dbReference type="EMBL" id="KAJ0401914.1"/>
    </source>
</evidence>
<gene>
    <name evidence="5" type="ORF">P43SY_003531</name>
</gene>
<name>A0AAD5QB96_PYTIN</name>
<dbReference type="SUPFAM" id="SSF57863">
    <property type="entry name" value="ArfGap/RecO-like zinc finger"/>
    <property type="match status" value="1"/>
</dbReference>
<dbReference type="Pfam" id="PF00622">
    <property type="entry name" value="SPRY"/>
    <property type="match status" value="2"/>
</dbReference>
<dbReference type="InterPro" id="IPR043136">
    <property type="entry name" value="B30.2/SPRY_sf"/>
</dbReference>
<proteinExistence type="predicted"/>
<dbReference type="CDD" id="cd12885">
    <property type="entry name" value="SPRY_RanBP_like"/>
    <property type="match status" value="2"/>
</dbReference>
<dbReference type="InterPro" id="IPR051696">
    <property type="entry name" value="DENN_Domain_GEFs"/>
</dbReference>
<feature type="region of interest" description="Disordered" evidence="2">
    <location>
        <begin position="825"/>
        <end position="880"/>
    </location>
</feature>
<keyword evidence="1" id="KW-0479">Metal-binding</keyword>
<evidence type="ECO:0000256" key="1">
    <source>
        <dbReference type="PROSITE-ProRule" id="PRU00288"/>
    </source>
</evidence>
<feature type="compositionally biased region" description="Basic and acidic residues" evidence="2">
    <location>
        <begin position="849"/>
        <end position="869"/>
    </location>
</feature>
<dbReference type="InterPro" id="IPR001194">
    <property type="entry name" value="cDENN_dom"/>
</dbReference>
<feature type="compositionally biased region" description="Acidic residues" evidence="2">
    <location>
        <begin position="1273"/>
        <end position="1306"/>
    </location>
</feature>
<organism evidence="5 6">
    <name type="scientific">Pythium insidiosum</name>
    <name type="common">Pythiosis disease agent</name>
    <dbReference type="NCBI Taxonomy" id="114742"/>
    <lineage>
        <taxon>Eukaryota</taxon>
        <taxon>Sar</taxon>
        <taxon>Stramenopiles</taxon>
        <taxon>Oomycota</taxon>
        <taxon>Peronosporomycetes</taxon>
        <taxon>Pythiales</taxon>
        <taxon>Pythiaceae</taxon>
        <taxon>Pythium</taxon>
    </lineage>
</organism>
<feature type="domain" description="Arf-GAP" evidence="3">
    <location>
        <begin position="20"/>
        <end position="149"/>
    </location>
</feature>
<dbReference type="EMBL" id="JAKCXM010000115">
    <property type="protein sequence ID" value="KAJ0401914.1"/>
    <property type="molecule type" value="Genomic_DNA"/>
</dbReference>
<feature type="compositionally biased region" description="Low complexity" evidence="2">
    <location>
        <begin position="166"/>
        <end position="218"/>
    </location>
</feature>
<dbReference type="PRINTS" id="PR00405">
    <property type="entry name" value="REVINTRACTNG"/>
</dbReference>
<feature type="region of interest" description="Disordered" evidence="2">
    <location>
        <begin position="1337"/>
        <end position="1359"/>
    </location>
</feature>
<dbReference type="GO" id="GO:0032483">
    <property type="term" value="P:regulation of Rab protein signal transduction"/>
    <property type="evidence" value="ECO:0007669"/>
    <property type="project" value="TreeGrafter"/>
</dbReference>
<feature type="region of interest" description="Disordered" evidence="2">
    <location>
        <begin position="1"/>
        <end position="20"/>
    </location>
</feature>
<keyword evidence="6" id="KW-1185">Reference proteome</keyword>
<evidence type="ECO:0008006" key="7">
    <source>
        <dbReference type="Google" id="ProtNLM"/>
    </source>
</evidence>
<dbReference type="PROSITE" id="PS50211">
    <property type="entry name" value="DENN"/>
    <property type="match status" value="1"/>
</dbReference>
<dbReference type="InterPro" id="IPR044736">
    <property type="entry name" value="Gid1/RanBPM/SPLA_SPRY"/>
</dbReference>
<dbReference type="Gene3D" id="3.40.50.11500">
    <property type="match status" value="1"/>
</dbReference>
<dbReference type="Pfam" id="PF02141">
    <property type="entry name" value="DENN"/>
    <property type="match status" value="1"/>
</dbReference>
<evidence type="ECO:0000259" key="4">
    <source>
        <dbReference type="PROSITE" id="PS50211"/>
    </source>
</evidence>